<dbReference type="RefSeq" id="WP_142936149.1">
    <property type="nucleotide sequence ID" value="NZ_FXTM01000027.1"/>
</dbReference>
<keyword evidence="2" id="KW-1185">Reference proteome</keyword>
<reference evidence="1 2" key="1">
    <citation type="submission" date="2017-05" db="EMBL/GenBank/DDBJ databases">
        <authorList>
            <person name="Varghese N."/>
            <person name="Submissions S."/>
        </authorList>
    </citation>
    <scope>NUCLEOTIDE SEQUENCE [LARGE SCALE GENOMIC DNA]</scope>
    <source>
        <strain evidence="1 2">DSM 16304</strain>
    </source>
</reference>
<sequence>MERKELLLEKLKNTRTKLLVFSLSGILLWTSSIFMPENRILSFISLAIAVFYWRKIDELTRILENKD</sequence>
<evidence type="ECO:0000313" key="2">
    <source>
        <dbReference type="Proteomes" id="UP000317315"/>
    </source>
</evidence>
<proteinExistence type="predicted"/>
<dbReference type="EMBL" id="FXTM01000027">
    <property type="protein sequence ID" value="SMO76078.1"/>
    <property type="molecule type" value="Genomic_DNA"/>
</dbReference>
<organism evidence="1 2">
    <name type="scientific">Balnearium lithotrophicum</name>
    <dbReference type="NCBI Taxonomy" id="223788"/>
    <lineage>
        <taxon>Bacteria</taxon>
        <taxon>Pseudomonadati</taxon>
        <taxon>Aquificota</taxon>
        <taxon>Aquificia</taxon>
        <taxon>Desulfurobacteriales</taxon>
        <taxon>Desulfurobacteriaceae</taxon>
        <taxon>Balnearium</taxon>
    </lineage>
</organism>
<dbReference type="AlphaFoldDB" id="A0A521DWU8"/>
<name>A0A521DWU8_9BACT</name>
<protein>
    <submittedName>
        <fullName evidence="1">Uncharacterized protein</fullName>
    </submittedName>
</protein>
<dbReference type="Proteomes" id="UP000317315">
    <property type="component" value="Unassembled WGS sequence"/>
</dbReference>
<evidence type="ECO:0000313" key="1">
    <source>
        <dbReference type="EMBL" id="SMO76078.1"/>
    </source>
</evidence>
<accession>A0A521DWU8</accession>
<gene>
    <name evidence="1" type="ORF">SAMN06269117_12713</name>
</gene>